<name>A0A6G0T2B1_APHGL</name>
<organism evidence="1 2">
    <name type="scientific">Aphis glycines</name>
    <name type="common">Soybean aphid</name>
    <dbReference type="NCBI Taxonomy" id="307491"/>
    <lineage>
        <taxon>Eukaryota</taxon>
        <taxon>Metazoa</taxon>
        <taxon>Ecdysozoa</taxon>
        <taxon>Arthropoda</taxon>
        <taxon>Hexapoda</taxon>
        <taxon>Insecta</taxon>
        <taxon>Pterygota</taxon>
        <taxon>Neoptera</taxon>
        <taxon>Paraneoptera</taxon>
        <taxon>Hemiptera</taxon>
        <taxon>Sternorrhyncha</taxon>
        <taxon>Aphidomorpha</taxon>
        <taxon>Aphidoidea</taxon>
        <taxon>Aphididae</taxon>
        <taxon>Aphidini</taxon>
        <taxon>Aphis</taxon>
        <taxon>Aphis</taxon>
    </lineage>
</organism>
<sequence length="790" mass="89406">MLSVGSQSCNSVTEFLKNNKFFLLNTPEFVVFLPTKYSYENFTDSDWAEDNCLGILEECTTQNYVSYKGEVLTSLSETDLKITNDELTDAIHGSFLKSKQIPEVFSINFGTEINYRNPNCTYTSRTEISLIDGMICKTNLISGIRYGLQCGNIKLSLRPLDEDGNLEFEYKYDEDEQTVCQNNAEENFHSTAIKAASPPALLLSKTVQVLTYGFIYENFTDSDWAEDNCLGILEECTTQNYVSYKGEVLTSLSETDLKITNDELTDAIHGSFLKSKQIPEVFSINFGTEINYRNPNCTYTSRTEISLIDGMICKTNLISGIRYGLQCGNIKLSLRPLDEDGNLEFEYKYDEDEQTVCQNNAEENFHSTAIKAASPPALLLSKTVQVLTYGFIYENFTDSDWAEDNCLGILEECTTQNYVSYKGEVLTSLSETDLKITNDELTDAIHGSFLKSKQIPEVFSINFGTEINYRNPNCTYTSRTEISLIDGMICKTNLISGIRYGLQCGNIKLSLRPLDEDGNLEFEYKYDEDEQTVCQNNAEENFHSTAIKAASPPALFVRLVAVLFQPKTVQALTYGLICSSVTEFLKNNKLFLLNSPELIVFLPTKHTYVNFTYSDWAEDNCLGILEECTTQNWVTYKGVESTSLSETDLKITDDELTDAIHDSFFKSKQIPEVISVFSDRYAIRTRSKKVQVFSIQFGAEVNYRNPNCTYTSRIELSEIDGLICKTNFISGIRYGLQCGNIKLRLRPLDEDGHLEYEYKYDEDGPTVCQNNAKEKFHSTAIKFTSPPALF</sequence>
<dbReference type="AlphaFoldDB" id="A0A6G0T2B1"/>
<evidence type="ECO:0000313" key="1">
    <source>
        <dbReference type="EMBL" id="KAE9524719.1"/>
    </source>
</evidence>
<keyword evidence="2" id="KW-1185">Reference proteome</keyword>
<accession>A0A6G0T2B1</accession>
<reference evidence="1 2" key="1">
    <citation type="submission" date="2019-08" db="EMBL/GenBank/DDBJ databases">
        <title>The genome of the soybean aphid Biotype 1, its phylome, world population structure and adaptation to the North American continent.</title>
        <authorList>
            <person name="Giordano R."/>
            <person name="Donthu R.K."/>
            <person name="Hernandez A.G."/>
            <person name="Wright C.L."/>
            <person name="Zimin A.V."/>
        </authorList>
    </citation>
    <scope>NUCLEOTIDE SEQUENCE [LARGE SCALE GENOMIC DNA]</scope>
    <source>
        <tissue evidence="1">Whole aphids</tissue>
    </source>
</reference>
<dbReference type="OrthoDB" id="10499321at2759"/>
<proteinExistence type="predicted"/>
<protein>
    <submittedName>
        <fullName evidence="1">Uncharacterized protein</fullName>
    </submittedName>
</protein>
<dbReference type="Proteomes" id="UP000475862">
    <property type="component" value="Unassembled WGS sequence"/>
</dbReference>
<comment type="caution">
    <text evidence="1">The sequence shown here is derived from an EMBL/GenBank/DDBJ whole genome shotgun (WGS) entry which is preliminary data.</text>
</comment>
<dbReference type="EMBL" id="VYZN01000065">
    <property type="protein sequence ID" value="KAE9524719.1"/>
    <property type="molecule type" value="Genomic_DNA"/>
</dbReference>
<gene>
    <name evidence="1" type="ORF">AGLY_014769</name>
</gene>
<evidence type="ECO:0000313" key="2">
    <source>
        <dbReference type="Proteomes" id="UP000475862"/>
    </source>
</evidence>